<keyword evidence="4 8" id="KW-0812">Transmembrane</keyword>
<comment type="subcellular location">
    <subcellularLocation>
        <location evidence="1">Cell membrane</location>
        <topology evidence="1">Multi-pass membrane protein</topology>
    </subcellularLocation>
</comment>
<feature type="transmembrane region" description="Helical" evidence="8">
    <location>
        <begin position="243"/>
        <end position="261"/>
    </location>
</feature>
<evidence type="ECO:0000256" key="1">
    <source>
        <dbReference type="ARBA" id="ARBA00004651"/>
    </source>
</evidence>
<dbReference type="InterPro" id="IPR036259">
    <property type="entry name" value="MFS_trans_sf"/>
</dbReference>
<dbReference type="InterPro" id="IPR011701">
    <property type="entry name" value="MFS"/>
</dbReference>
<feature type="transmembrane region" description="Helical" evidence="8">
    <location>
        <begin position="191"/>
        <end position="210"/>
    </location>
</feature>
<accession>A0A837D788</accession>
<sequence length="450" mass="47173">MSVIAHPSAPPPLAQARRRLLGGVVGTFVEWYDFLIYGLSAPVLAAHFFPESNPTAALLGTFAIYAIAFFVRPLGGVFFGYLGDRTGRINILAATVLLMGAATLATGLLPTYGSIGVWAALLLLLCRLAQGFSAGGETSGGLSYVLESAPSDRRGHWIGIAVASSFLPVVLGAFLILGLRTAFGDAAYDEWAWRIPFLFGGLLAVVGLWLRRKLDDPEEYVEAVHTEQVHNPIRTAARANWRAIVLVVFLVAVQAVGAYLINGYLYSYLTTTIGMAATPALFTNAAAVLTITVLLPVFGAVADRVGRRKVMFGGAALLAATAYPALQIVATGTVIGALLGQLLLAVAVALFASGGFVTMLELFQTTVRFTGHAIAYNLGYAIFGGTTPLIASSLVNATGSSMAPAFYVAAISVLGLAVVVFTPETRHVVLRTGAEPTVRGNAPVSTEVPA</sequence>
<feature type="transmembrane region" description="Helical" evidence="8">
    <location>
        <begin position="401"/>
        <end position="421"/>
    </location>
</feature>
<dbReference type="Pfam" id="PF07690">
    <property type="entry name" value="MFS_1"/>
    <property type="match status" value="1"/>
</dbReference>
<feature type="transmembrane region" description="Helical" evidence="8">
    <location>
        <begin position="89"/>
        <end position="109"/>
    </location>
</feature>
<feature type="transmembrane region" description="Helical" evidence="8">
    <location>
        <begin position="273"/>
        <end position="298"/>
    </location>
</feature>
<organism evidence="10 11">
    <name type="scientific">Saccharomonospora viridis</name>
    <dbReference type="NCBI Taxonomy" id="1852"/>
    <lineage>
        <taxon>Bacteria</taxon>
        <taxon>Bacillati</taxon>
        <taxon>Actinomycetota</taxon>
        <taxon>Actinomycetes</taxon>
        <taxon>Pseudonocardiales</taxon>
        <taxon>Pseudonocardiaceae</taxon>
        <taxon>Saccharomonospora</taxon>
    </lineage>
</organism>
<feature type="transmembrane region" description="Helical" evidence="8">
    <location>
        <begin position="115"/>
        <end position="136"/>
    </location>
</feature>
<dbReference type="OrthoDB" id="8953821at2"/>
<dbReference type="Gene3D" id="1.20.1250.20">
    <property type="entry name" value="MFS general substrate transporter like domains"/>
    <property type="match status" value="1"/>
</dbReference>
<feature type="domain" description="Major facilitator superfamily (MFS) profile" evidence="9">
    <location>
        <begin position="19"/>
        <end position="427"/>
    </location>
</feature>
<evidence type="ECO:0000256" key="8">
    <source>
        <dbReference type="SAM" id="Phobius"/>
    </source>
</evidence>
<proteinExistence type="predicted"/>
<dbReference type="GO" id="GO:0005886">
    <property type="term" value="C:plasma membrane"/>
    <property type="evidence" value="ECO:0007669"/>
    <property type="project" value="UniProtKB-SubCell"/>
</dbReference>
<dbReference type="AlphaFoldDB" id="A0A837D788"/>
<keyword evidence="7 8" id="KW-0472">Membrane</keyword>
<evidence type="ECO:0000313" key="11">
    <source>
        <dbReference type="Proteomes" id="UP000030848"/>
    </source>
</evidence>
<evidence type="ECO:0000259" key="9">
    <source>
        <dbReference type="PROSITE" id="PS50850"/>
    </source>
</evidence>
<dbReference type="PROSITE" id="PS50850">
    <property type="entry name" value="MFS"/>
    <property type="match status" value="1"/>
</dbReference>
<feature type="transmembrane region" description="Helical" evidence="8">
    <location>
        <begin position="310"/>
        <end position="330"/>
    </location>
</feature>
<dbReference type="PANTHER" id="PTHR43528:SF1">
    <property type="entry name" value="ALPHA-KETOGLUTARATE PERMEASE"/>
    <property type="match status" value="1"/>
</dbReference>
<keyword evidence="3" id="KW-1003">Cell membrane</keyword>
<feature type="transmembrane region" description="Helical" evidence="8">
    <location>
        <begin position="20"/>
        <end position="39"/>
    </location>
</feature>
<keyword evidence="6 8" id="KW-1133">Transmembrane helix</keyword>
<dbReference type="EMBL" id="JRZE01000006">
    <property type="protein sequence ID" value="KHF43085.1"/>
    <property type="molecule type" value="Genomic_DNA"/>
</dbReference>
<feature type="transmembrane region" description="Helical" evidence="8">
    <location>
        <begin position="157"/>
        <end position="179"/>
    </location>
</feature>
<feature type="transmembrane region" description="Helical" evidence="8">
    <location>
        <begin position="59"/>
        <end position="82"/>
    </location>
</feature>
<evidence type="ECO:0000256" key="4">
    <source>
        <dbReference type="ARBA" id="ARBA00022692"/>
    </source>
</evidence>
<dbReference type="Proteomes" id="UP000030848">
    <property type="component" value="Unassembled WGS sequence"/>
</dbReference>
<evidence type="ECO:0000313" key="10">
    <source>
        <dbReference type="EMBL" id="KHF43085.1"/>
    </source>
</evidence>
<keyword evidence="2" id="KW-0813">Transport</keyword>
<dbReference type="PANTHER" id="PTHR43528">
    <property type="entry name" value="ALPHA-KETOGLUTARATE PERMEASE"/>
    <property type="match status" value="1"/>
</dbReference>
<comment type="caution">
    <text evidence="10">The sequence shown here is derived from an EMBL/GenBank/DDBJ whole genome shotgun (WGS) entry which is preliminary data.</text>
</comment>
<evidence type="ECO:0000256" key="2">
    <source>
        <dbReference type="ARBA" id="ARBA00022448"/>
    </source>
</evidence>
<feature type="transmembrane region" description="Helical" evidence="8">
    <location>
        <begin position="375"/>
        <end position="395"/>
    </location>
</feature>
<evidence type="ECO:0000256" key="3">
    <source>
        <dbReference type="ARBA" id="ARBA00022475"/>
    </source>
</evidence>
<evidence type="ECO:0000256" key="5">
    <source>
        <dbReference type="ARBA" id="ARBA00022847"/>
    </source>
</evidence>
<feature type="transmembrane region" description="Helical" evidence="8">
    <location>
        <begin position="342"/>
        <end position="363"/>
    </location>
</feature>
<name>A0A837D788_9PSEU</name>
<reference evidence="10 11" key="1">
    <citation type="submission" date="2014-10" db="EMBL/GenBank/DDBJ databases">
        <title>Genome sequence of Micropolyspora internatus JCM3315.</title>
        <authorList>
            <person name="Shin S.-K."/>
            <person name="Yi H."/>
        </authorList>
    </citation>
    <scope>NUCLEOTIDE SEQUENCE [LARGE SCALE GENOMIC DNA]</scope>
    <source>
        <strain evidence="10 11">JCM 3315</strain>
    </source>
</reference>
<dbReference type="GO" id="GO:0015293">
    <property type="term" value="F:symporter activity"/>
    <property type="evidence" value="ECO:0007669"/>
    <property type="project" value="UniProtKB-KW"/>
</dbReference>
<evidence type="ECO:0000256" key="7">
    <source>
        <dbReference type="ARBA" id="ARBA00023136"/>
    </source>
</evidence>
<keyword evidence="5" id="KW-0769">Symport</keyword>
<protein>
    <recommendedName>
        <fullName evidence="9">Major facilitator superfamily (MFS) profile domain-containing protein</fullName>
    </recommendedName>
</protein>
<dbReference type="SUPFAM" id="SSF103473">
    <property type="entry name" value="MFS general substrate transporter"/>
    <property type="match status" value="1"/>
</dbReference>
<dbReference type="InterPro" id="IPR051084">
    <property type="entry name" value="H+-coupled_symporters"/>
</dbReference>
<evidence type="ECO:0000256" key="6">
    <source>
        <dbReference type="ARBA" id="ARBA00022989"/>
    </source>
</evidence>
<dbReference type="RefSeq" id="WP_052136414.1">
    <property type="nucleotide sequence ID" value="NZ_FOWS01000001.1"/>
</dbReference>
<gene>
    <name evidence="10" type="ORF">MINT15_32870</name>
</gene>
<dbReference type="InterPro" id="IPR020846">
    <property type="entry name" value="MFS_dom"/>
</dbReference>